<dbReference type="RefSeq" id="WP_279250477.1">
    <property type="nucleotide sequence ID" value="NZ_SHNO01000001.1"/>
</dbReference>
<dbReference type="Proteomes" id="UP001143304">
    <property type="component" value="Unassembled WGS sequence"/>
</dbReference>
<proteinExistence type="predicted"/>
<feature type="domain" description="BD-FAE-like" evidence="3">
    <location>
        <begin position="55"/>
        <end position="291"/>
    </location>
</feature>
<dbReference type="PANTHER" id="PTHR48081">
    <property type="entry name" value="AB HYDROLASE SUPERFAMILY PROTEIN C4A8.06C"/>
    <property type="match status" value="1"/>
</dbReference>
<gene>
    <name evidence="4" type="ORF">EYC82_15575</name>
</gene>
<dbReference type="InterPro" id="IPR049492">
    <property type="entry name" value="BD-FAE-like_dom"/>
</dbReference>
<keyword evidence="5" id="KW-1185">Reference proteome</keyword>
<dbReference type="EMBL" id="SHNO01000001">
    <property type="protein sequence ID" value="MCX2978787.1"/>
    <property type="molecule type" value="Genomic_DNA"/>
</dbReference>
<dbReference type="Gene3D" id="3.40.50.1820">
    <property type="entry name" value="alpha/beta hydrolase"/>
    <property type="match status" value="1"/>
</dbReference>
<protein>
    <submittedName>
        <fullName evidence="4">Alpha/beta hydrolase</fullName>
    </submittedName>
</protein>
<dbReference type="Pfam" id="PF20434">
    <property type="entry name" value="BD-FAE"/>
    <property type="match status" value="1"/>
</dbReference>
<sequence length="362" mass="39340">MSVRVSQKLIASIAVFLLFSACSEAPELLNNNDPSQYSVSRDVLWASPDGFDLTMDIYTPARGADSYPVVIIYHGGGWLINDKSIMDQMAKYLATNSDYVICNVNYRLLIDNDNSVTLNQIVEDAFGAVLWIKNNISQYKGDATRVAVTGDSAGGHLSAMIVNAGNQLTSESYSGQTLGFNPSYLPAGKTAEAIAQNGGLDVQAAILSYGSFDLYQGSLQGFETIKNPFWLMGGVLARGLFGDEFNPDDNPSIYKGVSPVYTIPNSTERELPPQLLTVGSEDFLTTPASVKDYMEKLKVAGHSVEYWEHDGRGHAFLDSGSGTLWSDGFEVDAPPALDVMIAFLNRIFYSKLESEHTSPAGF</sequence>
<keyword evidence="1 4" id="KW-0378">Hydrolase</keyword>
<dbReference type="InterPro" id="IPR050300">
    <property type="entry name" value="GDXG_lipolytic_enzyme"/>
</dbReference>
<keyword evidence="2" id="KW-0732">Signal</keyword>
<dbReference type="SUPFAM" id="SSF53474">
    <property type="entry name" value="alpha/beta-Hydrolases"/>
    <property type="match status" value="1"/>
</dbReference>
<name>A0ABT3T949_9GAMM</name>
<dbReference type="PROSITE" id="PS51257">
    <property type="entry name" value="PROKAR_LIPOPROTEIN"/>
    <property type="match status" value="1"/>
</dbReference>
<organism evidence="4 5">
    <name type="scientific">Candidatus Marimicrobium litorale</name>
    <dbReference type="NCBI Taxonomy" id="2518991"/>
    <lineage>
        <taxon>Bacteria</taxon>
        <taxon>Pseudomonadati</taxon>
        <taxon>Pseudomonadota</taxon>
        <taxon>Gammaproteobacteria</taxon>
        <taxon>Cellvibrionales</taxon>
        <taxon>Halieaceae</taxon>
        <taxon>Marimicrobium</taxon>
    </lineage>
</organism>
<comment type="caution">
    <text evidence="4">The sequence shown here is derived from an EMBL/GenBank/DDBJ whole genome shotgun (WGS) entry which is preliminary data.</text>
</comment>
<feature type="chain" id="PRO_5047255131" evidence="2">
    <location>
        <begin position="26"/>
        <end position="362"/>
    </location>
</feature>
<evidence type="ECO:0000313" key="5">
    <source>
        <dbReference type="Proteomes" id="UP001143304"/>
    </source>
</evidence>
<accession>A0ABT3T949</accession>
<dbReference type="GO" id="GO:0016787">
    <property type="term" value="F:hydrolase activity"/>
    <property type="evidence" value="ECO:0007669"/>
    <property type="project" value="UniProtKB-KW"/>
</dbReference>
<reference evidence="4" key="1">
    <citation type="submission" date="2019-02" db="EMBL/GenBank/DDBJ databases">
        <authorList>
            <person name="Li S.-H."/>
        </authorList>
    </citation>
    <scope>NUCLEOTIDE SEQUENCE</scope>
    <source>
        <strain evidence="4">IMCC11814</strain>
    </source>
</reference>
<evidence type="ECO:0000259" key="3">
    <source>
        <dbReference type="Pfam" id="PF20434"/>
    </source>
</evidence>
<evidence type="ECO:0000313" key="4">
    <source>
        <dbReference type="EMBL" id="MCX2978787.1"/>
    </source>
</evidence>
<feature type="signal peptide" evidence="2">
    <location>
        <begin position="1"/>
        <end position="25"/>
    </location>
</feature>
<evidence type="ECO:0000256" key="2">
    <source>
        <dbReference type="SAM" id="SignalP"/>
    </source>
</evidence>
<dbReference type="InterPro" id="IPR029058">
    <property type="entry name" value="AB_hydrolase_fold"/>
</dbReference>
<evidence type="ECO:0000256" key="1">
    <source>
        <dbReference type="ARBA" id="ARBA00022801"/>
    </source>
</evidence>